<evidence type="ECO:0000256" key="1">
    <source>
        <dbReference type="SAM" id="Phobius"/>
    </source>
</evidence>
<proteinExistence type="predicted"/>
<evidence type="ECO:0000313" key="2">
    <source>
        <dbReference type="EMBL" id="MEU7070956.1"/>
    </source>
</evidence>
<protein>
    <submittedName>
        <fullName evidence="2">Uncharacterized protein</fullName>
    </submittedName>
</protein>
<accession>A0ABV3C841</accession>
<reference evidence="2 3" key="1">
    <citation type="submission" date="2024-06" db="EMBL/GenBank/DDBJ databases">
        <title>The Natural Products Discovery Center: Release of the First 8490 Sequenced Strains for Exploring Actinobacteria Biosynthetic Diversity.</title>
        <authorList>
            <person name="Kalkreuter E."/>
            <person name="Kautsar S.A."/>
            <person name="Yang D."/>
            <person name="Bader C.D."/>
            <person name="Teijaro C.N."/>
            <person name="Fluegel L."/>
            <person name="Davis C.M."/>
            <person name="Simpson J.R."/>
            <person name="Lauterbach L."/>
            <person name="Steele A.D."/>
            <person name="Gui C."/>
            <person name="Meng S."/>
            <person name="Li G."/>
            <person name="Viehrig K."/>
            <person name="Ye F."/>
            <person name="Su P."/>
            <person name="Kiefer A.F."/>
            <person name="Nichols A."/>
            <person name="Cepeda A.J."/>
            <person name="Yan W."/>
            <person name="Fan B."/>
            <person name="Jiang Y."/>
            <person name="Adhikari A."/>
            <person name="Zheng C.-J."/>
            <person name="Schuster L."/>
            <person name="Cowan T.M."/>
            <person name="Smanski M.J."/>
            <person name="Chevrette M.G."/>
            <person name="De Carvalho L.P.S."/>
            <person name="Shen B."/>
        </authorList>
    </citation>
    <scope>NUCLEOTIDE SEQUENCE [LARGE SCALE GENOMIC DNA]</scope>
    <source>
        <strain evidence="2 3">NPDC045974</strain>
    </source>
</reference>
<sequence>MAKTPDELSTEIADLKKSLLEKTEELTYRVPNPKEAEAEKTPFVDETAQKVSSALKKHLIGEPPQITTENFIREFFADALSKIKDIHIEVVKHKKTEMLEMLGLDKIAAVHEKYQEAKLDDKVAWWDWLTAGLLGIIPLIVIPALALFFKGKIIDWFRNRQAGGDENKPIWTSDGNGGLHKESLKSINAREARQFNGGTSLADIVQDETNAEKARNLTKELQPLNGELLKFNNRAPDFLRQFGSLPTPAKAKKAADVLQKISDAIGRINLTAFTTVANGIARIVDQTGKANPQHVIAVADAIGKLVLAAKDLKPEMIPKARPLQDAANAAKDLAQHTTTLTGNMRGFAQAVQALNREMNPGT</sequence>
<organism evidence="2 3">
    <name type="scientific">Streptomyces narbonensis</name>
    <dbReference type="NCBI Taxonomy" id="67333"/>
    <lineage>
        <taxon>Bacteria</taxon>
        <taxon>Bacillati</taxon>
        <taxon>Actinomycetota</taxon>
        <taxon>Actinomycetes</taxon>
        <taxon>Kitasatosporales</taxon>
        <taxon>Streptomycetaceae</taxon>
        <taxon>Streptomyces</taxon>
    </lineage>
</organism>
<evidence type="ECO:0000313" key="3">
    <source>
        <dbReference type="Proteomes" id="UP001551329"/>
    </source>
</evidence>
<feature type="transmembrane region" description="Helical" evidence="1">
    <location>
        <begin position="128"/>
        <end position="149"/>
    </location>
</feature>
<comment type="caution">
    <text evidence="2">The sequence shown here is derived from an EMBL/GenBank/DDBJ whole genome shotgun (WGS) entry which is preliminary data.</text>
</comment>
<dbReference type="Proteomes" id="UP001551329">
    <property type="component" value="Unassembled WGS sequence"/>
</dbReference>
<keyword evidence="3" id="KW-1185">Reference proteome</keyword>
<dbReference type="RefSeq" id="WP_358474972.1">
    <property type="nucleotide sequence ID" value="NZ_JBEZAE010000006.1"/>
</dbReference>
<gene>
    <name evidence="2" type="ORF">AB0A88_12540</name>
</gene>
<keyword evidence="1" id="KW-0472">Membrane</keyword>
<name>A0ABV3C841_9ACTN</name>
<keyword evidence="1" id="KW-1133">Transmembrane helix</keyword>
<dbReference type="EMBL" id="JBEZAE010000006">
    <property type="protein sequence ID" value="MEU7070956.1"/>
    <property type="molecule type" value="Genomic_DNA"/>
</dbReference>
<keyword evidence="1" id="KW-0812">Transmembrane</keyword>